<dbReference type="AlphaFoldDB" id="M0NM72"/>
<reference evidence="1 2" key="1">
    <citation type="journal article" date="2014" name="PLoS Genet.">
        <title>Phylogenetically driven sequencing of extremely halophilic archaea reveals strategies for static and dynamic osmo-response.</title>
        <authorList>
            <person name="Becker E.A."/>
            <person name="Seitzer P.M."/>
            <person name="Tritt A."/>
            <person name="Larsen D."/>
            <person name="Krusor M."/>
            <person name="Yao A.I."/>
            <person name="Wu D."/>
            <person name="Madern D."/>
            <person name="Eisen J.A."/>
            <person name="Darling A.E."/>
            <person name="Facciotti M.T."/>
        </authorList>
    </citation>
    <scope>NUCLEOTIDE SEQUENCE [LARGE SCALE GENOMIC DNA]</scope>
    <source>
        <strain evidence="1 2">DSM 21995</strain>
    </source>
</reference>
<accession>M0NM72</accession>
<dbReference type="Proteomes" id="UP000011650">
    <property type="component" value="Unassembled WGS sequence"/>
</dbReference>
<gene>
    <name evidence="1" type="ORF">C469_13630</name>
</gene>
<sequence length="64" mass="7135">MLFVELNRPLDVDRAYRITDVRDPSPFRERVDTGGFAGTLDDVVRVRFEPADSNASVDGAAPLR</sequence>
<evidence type="ECO:0000313" key="2">
    <source>
        <dbReference type="Proteomes" id="UP000011650"/>
    </source>
</evidence>
<dbReference type="PATRIC" id="fig|1227482.3.peg.2758"/>
<protein>
    <submittedName>
        <fullName evidence="1">Uncharacterized protein</fullName>
    </submittedName>
</protein>
<keyword evidence="2" id="KW-1185">Reference proteome</keyword>
<comment type="caution">
    <text evidence="1">The sequence shown here is derived from an EMBL/GenBank/DDBJ whole genome shotgun (WGS) entry which is preliminary data.</text>
</comment>
<proteinExistence type="predicted"/>
<evidence type="ECO:0000313" key="1">
    <source>
        <dbReference type="EMBL" id="EMA58254.1"/>
    </source>
</evidence>
<dbReference type="EMBL" id="AOJG01000038">
    <property type="protein sequence ID" value="EMA58254.1"/>
    <property type="molecule type" value="Genomic_DNA"/>
</dbReference>
<name>M0NM72_9EURY</name>
<organism evidence="1 2">
    <name type="scientific">Halorubrum lipolyticum DSM 21995</name>
    <dbReference type="NCBI Taxonomy" id="1227482"/>
    <lineage>
        <taxon>Archaea</taxon>
        <taxon>Methanobacteriati</taxon>
        <taxon>Methanobacteriota</taxon>
        <taxon>Stenosarchaea group</taxon>
        <taxon>Halobacteria</taxon>
        <taxon>Halobacteriales</taxon>
        <taxon>Haloferacaceae</taxon>
        <taxon>Halorubrum</taxon>
    </lineage>
</organism>